<protein>
    <submittedName>
        <fullName evidence="7">Sugar-binding domain protein</fullName>
    </submittedName>
</protein>
<dbReference type="CDD" id="cd01536">
    <property type="entry name" value="PBP1_ABC_sugar_binding-like"/>
    <property type="match status" value="1"/>
</dbReference>
<keyword evidence="3 5" id="KW-0732">Signal</keyword>
<dbReference type="PROSITE" id="PS51257">
    <property type="entry name" value="PROKAR_LIPOPROTEIN"/>
    <property type="match status" value="1"/>
</dbReference>
<dbReference type="Proteomes" id="UP000070366">
    <property type="component" value="Unassembled WGS sequence"/>
</dbReference>
<dbReference type="PANTHER" id="PTHR46847:SF1">
    <property type="entry name" value="D-ALLOSE-BINDING PERIPLASMIC PROTEIN-RELATED"/>
    <property type="match status" value="1"/>
</dbReference>
<dbReference type="EMBL" id="LSZW01000061">
    <property type="protein sequence ID" value="KXK65524.1"/>
    <property type="molecule type" value="Genomic_DNA"/>
</dbReference>
<evidence type="ECO:0000259" key="6">
    <source>
        <dbReference type="Pfam" id="PF13407"/>
    </source>
</evidence>
<keyword evidence="8" id="KW-1185">Reference proteome</keyword>
<dbReference type="InterPro" id="IPR025997">
    <property type="entry name" value="SBP_2_dom"/>
</dbReference>
<dbReference type="STRING" id="626937.HMPREF3293_01738"/>
<dbReference type="GO" id="GO:0030246">
    <property type="term" value="F:carbohydrate binding"/>
    <property type="evidence" value="ECO:0007669"/>
    <property type="project" value="UniProtKB-ARBA"/>
</dbReference>
<dbReference type="Gene3D" id="3.40.50.2300">
    <property type="match status" value="2"/>
</dbReference>
<evidence type="ECO:0000256" key="4">
    <source>
        <dbReference type="SAM" id="MobiDB-lite"/>
    </source>
</evidence>
<evidence type="ECO:0000256" key="3">
    <source>
        <dbReference type="ARBA" id="ARBA00022729"/>
    </source>
</evidence>
<dbReference type="GO" id="GO:0030313">
    <property type="term" value="C:cell envelope"/>
    <property type="evidence" value="ECO:0007669"/>
    <property type="project" value="UniProtKB-SubCell"/>
</dbReference>
<reference evidence="7 8" key="1">
    <citation type="submission" date="2016-02" db="EMBL/GenBank/DDBJ databases">
        <authorList>
            <person name="Wen L."/>
            <person name="He K."/>
            <person name="Yang H."/>
        </authorList>
    </citation>
    <scope>NUCLEOTIDE SEQUENCE [LARGE SCALE GENOMIC DNA]</scope>
    <source>
        <strain evidence="7 8">DSM 22607</strain>
    </source>
</reference>
<evidence type="ECO:0000313" key="8">
    <source>
        <dbReference type="Proteomes" id="UP000070366"/>
    </source>
</evidence>
<feature type="domain" description="Periplasmic binding protein" evidence="6">
    <location>
        <begin position="63"/>
        <end position="317"/>
    </location>
</feature>
<evidence type="ECO:0000256" key="1">
    <source>
        <dbReference type="ARBA" id="ARBA00004196"/>
    </source>
</evidence>
<organism evidence="7 8">
    <name type="scientific">Christensenella minuta</name>
    <dbReference type="NCBI Taxonomy" id="626937"/>
    <lineage>
        <taxon>Bacteria</taxon>
        <taxon>Bacillati</taxon>
        <taxon>Bacillota</taxon>
        <taxon>Clostridia</taxon>
        <taxon>Christensenellales</taxon>
        <taxon>Christensenellaceae</taxon>
        <taxon>Christensenella</taxon>
    </lineage>
</organism>
<accession>A0A136Q4J8</accession>
<feature type="region of interest" description="Disordered" evidence="4">
    <location>
        <begin position="34"/>
        <end position="57"/>
    </location>
</feature>
<evidence type="ECO:0000313" key="7">
    <source>
        <dbReference type="EMBL" id="KXK65524.1"/>
    </source>
</evidence>
<feature type="signal peptide" evidence="5">
    <location>
        <begin position="1"/>
        <end position="27"/>
    </location>
</feature>
<comment type="caution">
    <text evidence="7">The sequence shown here is derived from an EMBL/GenBank/DDBJ whole genome shotgun (WGS) entry which is preliminary data.</text>
</comment>
<name>A0A136Q4J8_9FIRM</name>
<dbReference type="OrthoDB" id="369027at2"/>
<proteinExistence type="inferred from homology"/>
<dbReference type="Pfam" id="PF13407">
    <property type="entry name" value="Peripla_BP_4"/>
    <property type="match status" value="1"/>
</dbReference>
<dbReference type="KEGG" id="cmiu:B1H56_11420"/>
<feature type="chain" id="PRO_5007478608" evidence="5">
    <location>
        <begin position="28"/>
        <end position="343"/>
    </location>
</feature>
<evidence type="ECO:0000256" key="2">
    <source>
        <dbReference type="ARBA" id="ARBA00007639"/>
    </source>
</evidence>
<gene>
    <name evidence="7" type="ORF">HMPREF3293_01738</name>
</gene>
<comment type="similarity">
    <text evidence="2">Belongs to the bacterial solute-binding protein 2 family.</text>
</comment>
<comment type="subcellular location">
    <subcellularLocation>
        <location evidence="1">Cell envelope</location>
    </subcellularLocation>
</comment>
<sequence>MEVNMKKKFVCMLAVFVVGILMFTACAQPAAPVESGSASPEASAEETPAETGDGGGAPQYKMAFSGSELANPWVAMVKDGFEAACKDNGIEFVSLNAGSDVDQQVADVENVIESGYNALVFNPIDGTALDTVLNKATDEGIASVTIAQTADAATAGIVLDDAAYGAVIGQNAVDWINENLGGKGKVAVLAEDNIQSSIARGDAIVAAIEKGCPDVEIVARQHANTPELGLSVTENLLLQHPDLNVVVACNDSGGVGAFQAFENAGISGDDRAIFSGDKTDEAVGYMKQENSIYRGTADLHPYESGYNAVLMALEYLKSGLPAEQEQVPLEMEPITQAQILAEG</sequence>
<evidence type="ECO:0000256" key="5">
    <source>
        <dbReference type="SAM" id="SignalP"/>
    </source>
</evidence>
<dbReference type="SUPFAM" id="SSF53822">
    <property type="entry name" value="Periplasmic binding protein-like I"/>
    <property type="match status" value="1"/>
</dbReference>
<dbReference type="AlphaFoldDB" id="A0A136Q4J8"/>
<dbReference type="PANTHER" id="PTHR46847">
    <property type="entry name" value="D-ALLOSE-BINDING PERIPLASMIC PROTEIN-RELATED"/>
    <property type="match status" value="1"/>
</dbReference>
<dbReference type="InterPro" id="IPR028082">
    <property type="entry name" value="Peripla_BP_I"/>
</dbReference>